<dbReference type="Proteomes" id="UP000050360">
    <property type="component" value="Unassembled WGS sequence"/>
</dbReference>
<reference evidence="1 2" key="1">
    <citation type="submission" date="2015-09" db="EMBL/GenBank/DDBJ databases">
        <title>A metagenomics-based metabolic model of nitrate-dependent anaerobic oxidation of methane by Methanoperedens-like archaea.</title>
        <authorList>
            <person name="Arshad A."/>
            <person name="Speth D.R."/>
            <person name="De Graaf R.M."/>
            <person name="Op Den Camp H.J."/>
            <person name="Jetten M.S."/>
            <person name="Welte C.U."/>
        </authorList>
    </citation>
    <scope>NUCLEOTIDE SEQUENCE [LARGE SCALE GENOMIC DNA]</scope>
</reference>
<evidence type="ECO:0000313" key="1">
    <source>
        <dbReference type="EMBL" id="KPQ44937.1"/>
    </source>
</evidence>
<name>A0A0P8CMY0_9EURY</name>
<accession>A0A0P8CMY0</accession>
<evidence type="ECO:0000313" key="2">
    <source>
        <dbReference type="Proteomes" id="UP000050360"/>
    </source>
</evidence>
<comment type="caution">
    <text evidence="1">The sequence shown here is derived from an EMBL/GenBank/DDBJ whole genome shotgun (WGS) entry which is preliminary data.</text>
</comment>
<organism evidence="1 2">
    <name type="scientific">Candidatus Methanoperedens nitratireducens</name>
    <dbReference type="NCBI Taxonomy" id="1392998"/>
    <lineage>
        <taxon>Archaea</taxon>
        <taxon>Methanobacteriati</taxon>
        <taxon>Methanobacteriota</taxon>
        <taxon>Stenosarchaea group</taxon>
        <taxon>Methanomicrobia</taxon>
        <taxon>Methanosarcinales</taxon>
        <taxon>ANME-2 cluster</taxon>
        <taxon>Candidatus Methanoperedentaceae</taxon>
        <taxon>Candidatus Methanoperedens</taxon>
    </lineage>
</organism>
<gene>
    <name evidence="1" type="ORF">MPEBLZ_00475</name>
</gene>
<dbReference type="AlphaFoldDB" id="A0A0P8CMY0"/>
<sequence length="69" mass="8418">MWKDKKMLETLEERVKLLRTGFTQKQIEELYIEGNNFRLVNTPVFFELIEINDTQNKKMWNYVEAVEYA</sequence>
<dbReference type="EMBL" id="LKCM01000040">
    <property type="protein sequence ID" value="KPQ44937.1"/>
    <property type="molecule type" value="Genomic_DNA"/>
</dbReference>
<protein>
    <submittedName>
        <fullName evidence="1">Uncharacterized protein</fullName>
    </submittedName>
</protein>
<proteinExistence type="predicted"/>